<feature type="compositionally biased region" description="Polar residues" evidence="1">
    <location>
        <begin position="89"/>
        <end position="98"/>
    </location>
</feature>
<evidence type="ECO:0000313" key="3">
    <source>
        <dbReference type="Proteomes" id="UP001224775"/>
    </source>
</evidence>
<reference evidence="2" key="1">
    <citation type="submission" date="2023-06" db="EMBL/GenBank/DDBJ databases">
        <title>Survivors Of The Sea: Transcriptome response of Skeletonema marinoi to long-term dormancy.</title>
        <authorList>
            <person name="Pinder M.I.M."/>
            <person name="Kourtchenko O."/>
            <person name="Robertson E.K."/>
            <person name="Larsson T."/>
            <person name="Maumus F."/>
            <person name="Osuna-Cruz C.M."/>
            <person name="Vancaester E."/>
            <person name="Stenow R."/>
            <person name="Vandepoele K."/>
            <person name="Ploug H."/>
            <person name="Bruchert V."/>
            <person name="Godhe A."/>
            <person name="Topel M."/>
        </authorList>
    </citation>
    <scope>NUCLEOTIDE SEQUENCE</scope>
    <source>
        <strain evidence="2">R05AC</strain>
    </source>
</reference>
<feature type="compositionally biased region" description="Low complexity" evidence="1">
    <location>
        <begin position="150"/>
        <end position="160"/>
    </location>
</feature>
<protein>
    <submittedName>
        <fullName evidence="2">Uncharacterized protein</fullName>
    </submittedName>
</protein>
<keyword evidence="3" id="KW-1185">Reference proteome</keyword>
<comment type="caution">
    <text evidence="2">The sequence shown here is derived from an EMBL/GenBank/DDBJ whole genome shotgun (WGS) entry which is preliminary data.</text>
</comment>
<sequence length="188" mass="20620">MQRKHQQRPSLRLRKWLSRRFTADFSTIDWGDDDSCESGTPQTGGEEAGRSAIESRQNNSSSDGTKKKNPLLRLWSAGGKETGGGATIVSRQDSNISDGTKKKKHLRLSAVFNSFNVNNKPTAATADEEIKHGRKQPVQQQHHKKSSSTPAAALAAAPPALVHPPTSTLDESEISVDDDGFLRWHHSK</sequence>
<accession>A0AAD9D9W4</accession>
<feature type="region of interest" description="Disordered" evidence="1">
    <location>
        <begin position="27"/>
        <end position="102"/>
    </location>
</feature>
<feature type="compositionally biased region" description="Acidic residues" evidence="1">
    <location>
        <begin position="170"/>
        <end position="179"/>
    </location>
</feature>
<evidence type="ECO:0000313" key="2">
    <source>
        <dbReference type="EMBL" id="KAK1739497.1"/>
    </source>
</evidence>
<feature type="region of interest" description="Disordered" evidence="1">
    <location>
        <begin position="121"/>
        <end position="188"/>
    </location>
</feature>
<organism evidence="2 3">
    <name type="scientific">Skeletonema marinoi</name>
    <dbReference type="NCBI Taxonomy" id="267567"/>
    <lineage>
        <taxon>Eukaryota</taxon>
        <taxon>Sar</taxon>
        <taxon>Stramenopiles</taxon>
        <taxon>Ochrophyta</taxon>
        <taxon>Bacillariophyta</taxon>
        <taxon>Coscinodiscophyceae</taxon>
        <taxon>Thalassiosirophycidae</taxon>
        <taxon>Thalassiosirales</taxon>
        <taxon>Skeletonemataceae</taxon>
        <taxon>Skeletonema</taxon>
        <taxon>Skeletonema marinoi-dohrnii complex</taxon>
    </lineage>
</organism>
<name>A0AAD9D9W4_9STRA</name>
<dbReference type="Proteomes" id="UP001224775">
    <property type="component" value="Unassembled WGS sequence"/>
</dbReference>
<feature type="compositionally biased region" description="Polar residues" evidence="1">
    <location>
        <begin position="54"/>
        <end position="63"/>
    </location>
</feature>
<evidence type="ECO:0000256" key="1">
    <source>
        <dbReference type="SAM" id="MobiDB-lite"/>
    </source>
</evidence>
<proteinExistence type="predicted"/>
<dbReference type="EMBL" id="JATAAI010000018">
    <property type="protein sequence ID" value="KAK1739497.1"/>
    <property type="molecule type" value="Genomic_DNA"/>
</dbReference>
<dbReference type="AlphaFoldDB" id="A0AAD9D9W4"/>
<gene>
    <name evidence="2" type="ORF">QTG54_010040</name>
</gene>